<dbReference type="Pfam" id="PF13328">
    <property type="entry name" value="HD_4"/>
    <property type="match status" value="1"/>
</dbReference>
<dbReference type="Gene3D" id="1.10.3210.10">
    <property type="entry name" value="Hypothetical protein af1432"/>
    <property type="match status" value="1"/>
</dbReference>
<dbReference type="CDD" id="cd00077">
    <property type="entry name" value="HDc"/>
    <property type="match status" value="1"/>
</dbReference>
<reference evidence="2" key="1">
    <citation type="submission" date="2018-10" db="EMBL/GenBank/DDBJ databases">
        <title>Hidden diversity of soil giant viruses.</title>
        <authorList>
            <person name="Schulz F."/>
            <person name="Alteio L."/>
            <person name="Goudeau D."/>
            <person name="Ryan E.M."/>
            <person name="Malmstrom R.R."/>
            <person name="Blanchard J."/>
            <person name="Woyke T."/>
        </authorList>
    </citation>
    <scope>NUCLEOTIDE SEQUENCE</scope>
    <source>
        <strain evidence="2">SYV1</strain>
    </source>
</reference>
<dbReference type="InterPro" id="IPR003607">
    <property type="entry name" value="HD/PDEase_dom"/>
</dbReference>
<dbReference type="SMART" id="SM00471">
    <property type="entry name" value="HDc"/>
    <property type="match status" value="1"/>
</dbReference>
<name>A0A3G5AGZ7_9VIRU</name>
<proteinExistence type="predicted"/>
<dbReference type="GO" id="GO:0008893">
    <property type="term" value="F:guanosine-3',5'-bis(diphosphate) 3'-diphosphatase activity"/>
    <property type="evidence" value="ECO:0007669"/>
    <property type="project" value="TreeGrafter"/>
</dbReference>
<dbReference type="PANTHER" id="PTHR46246:SF1">
    <property type="entry name" value="GUANOSINE-3',5'-BIS(DIPHOSPHATE) 3'-PYROPHOSPHOHYDROLASE MESH1"/>
    <property type="match status" value="1"/>
</dbReference>
<dbReference type="InterPro" id="IPR052194">
    <property type="entry name" value="MESH1"/>
</dbReference>
<dbReference type="EMBL" id="MK072507">
    <property type="protein sequence ID" value="AYV86472.1"/>
    <property type="molecule type" value="Genomic_DNA"/>
</dbReference>
<gene>
    <name evidence="2" type="ORF">Sylvanvirus1_68</name>
</gene>
<evidence type="ECO:0000259" key="1">
    <source>
        <dbReference type="PROSITE" id="PS51831"/>
    </source>
</evidence>
<dbReference type="PROSITE" id="PS51831">
    <property type="entry name" value="HD"/>
    <property type="match status" value="1"/>
</dbReference>
<evidence type="ECO:0000313" key="2">
    <source>
        <dbReference type="EMBL" id="AYV86472.1"/>
    </source>
</evidence>
<dbReference type="InterPro" id="IPR006674">
    <property type="entry name" value="HD_domain"/>
</dbReference>
<feature type="domain" description="HD" evidence="1">
    <location>
        <begin position="34"/>
        <end position="129"/>
    </location>
</feature>
<dbReference type="PANTHER" id="PTHR46246">
    <property type="entry name" value="GUANOSINE-3',5'-BIS(DIPHOSPHATE) 3'-PYROPHOSPHOHYDROLASE MESH1"/>
    <property type="match status" value="1"/>
</dbReference>
<protein>
    <recommendedName>
        <fullName evidence="1">HD domain-containing protein</fullName>
    </recommendedName>
</protein>
<dbReference type="SUPFAM" id="SSF109604">
    <property type="entry name" value="HD-domain/PDEase-like"/>
    <property type="match status" value="1"/>
</dbReference>
<organism evidence="2">
    <name type="scientific">Sylvanvirus sp</name>
    <dbReference type="NCBI Taxonomy" id="2487774"/>
    <lineage>
        <taxon>Viruses</taxon>
    </lineage>
</organism>
<accession>A0A3G5AGZ7</accession>
<sequence length="202" mass="23006">MSQDLPLYDILRTATFAAGKHSNQRRKDANQSPYINHPLQVCETLTGVGVTDIKVLQAALLHDTIEDTKTTEEELKQAFGEEVTSIVMEVTDDKSKSKVDRKKLQIIHAASNTSKEAKLVKLADKYCNIFDLMTNPPSRWSSNQIKGYMIWSYAVCKELAGINHKLDVMISSCFEKYLCLPITPEYIEQELEAYYLLIEHME</sequence>